<dbReference type="GO" id="GO:0016020">
    <property type="term" value="C:membrane"/>
    <property type="evidence" value="ECO:0007669"/>
    <property type="project" value="UniProtKB-SubCell"/>
</dbReference>
<dbReference type="PANTHER" id="PTHR46641:SF2">
    <property type="entry name" value="FMRFAMIDE RECEPTOR"/>
    <property type="match status" value="1"/>
</dbReference>
<evidence type="ECO:0000313" key="8">
    <source>
        <dbReference type="Proteomes" id="UP001186944"/>
    </source>
</evidence>
<protein>
    <recommendedName>
        <fullName evidence="6">G-protein coupled receptors family 1 profile domain-containing protein</fullName>
    </recommendedName>
</protein>
<organism evidence="7 8">
    <name type="scientific">Pinctada imbricata</name>
    <name type="common">Atlantic pearl-oyster</name>
    <name type="synonym">Pinctada martensii</name>
    <dbReference type="NCBI Taxonomy" id="66713"/>
    <lineage>
        <taxon>Eukaryota</taxon>
        <taxon>Metazoa</taxon>
        <taxon>Spiralia</taxon>
        <taxon>Lophotrochozoa</taxon>
        <taxon>Mollusca</taxon>
        <taxon>Bivalvia</taxon>
        <taxon>Autobranchia</taxon>
        <taxon>Pteriomorphia</taxon>
        <taxon>Pterioida</taxon>
        <taxon>Pterioidea</taxon>
        <taxon>Pteriidae</taxon>
        <taxon>Pinctada</taxon>
    </lineage>
</organism>
<evidence type="ECO:0000259" key="6">
    <source>
        <dbReference type="PROSITE" id="PS50262"/>
    </source>
</evidence>
<keyword evidence="8" id="KW-1185">Reference proteome</keyword>
<dbReference type="InterPro" id="IPR000276">
    <property type="entry name" value="GPCR_Rhodpsn"/>
</dbReference>
<dbReference type="Proteomes" id="UP001186944">
    <property type="component" value="Unassembled WGS sequence"/>
</dbReference>
<dbReference type="SUPFAM" id="SSF81321">
    <property type="entry name" value="Family A G protein-coupled receptor-like"/>
    <property type="match status" value="1"/>
</dbReference>
<feature type="transmembrane region" description="Helical" evidence="5">
    <location>
        <begin position="301"/>
        <end position="325"/>
    </location>
</feature>
<dbReference type="Pfam" id="PF10324">
    <property type="entry name" value="7TM_GPCR_Srw"/>
    <property type="match status" value="1"/>
</dbReference>
<feature type="domain" description="G-protein coupled receptors family 1 profile" evidence="6">
    <location>
        <begin position="87"/>
        <end position="364"/>
    </location>
</feature>
<dbReference type="InterPro" id="IPR052954">
    <property type="entry name" value="GPCR-Ligand_Int"/>
</dbReference>
<gene>
    <name evidence="7" type="ORF">FSP39_009823</name>
</gene>
<dbReference type="InterPro" id="IPR019427">
    <property type="entry name" value="7TM_GPCR_serpentine_rcpt_Srw"/>
</dbReference>
<dbReference type="PRINTS" id="PR00237">
    <property type="entry name" value="GPCRRHODOPSN"/>
</dbReference>
<dbReference type="CDD" id="cd14978">
    <property type="entry name" value="7tmA_FMRFamide_R-like"/>
    <property type="match status" value="1"/>
</dbReference>
<comment type="caution">
    <text evidence="7">The sequence shown here is derived from an EMBL/GenBank/DDBJ whole genome shotgun (WGS) entry which is preliminary data.</text>
</comment>
<feature type="transmembrane region" description="Helical" evidence="5">
    <location>
        <begin position="190"/>
        <end position="212"/>
    </location>
</feature>
<evidence type="ECO:0000256" key="5">
    <source>
        <dbReference type="SAM" id="Phobius"/>
    </source>
</evidence>
<dbReference type="PANTHER" id="PTHR46641">
    <property type="entry name" value="FMRFAMIDE RECEPTOR-RELATED"/>
    <property type="match status" value="1"/>
</dbReference>
<reference evidence="7" key="1">
    <citation type="submission" date="2019-08" db="EMBL/GenBank/DDBJ databases">
        <title>The improved chromosome-level genome for the pearl oyster Pinctada fucata martensii using PacBio sequencing and Hi-C.</title>
        <authorList>
            <person name="Zheng Z."/>
        </authorList>
    </citation>
    <scope>NUCLEOTIDE SEQUENCE</scope>
    <source>
        <strain evidence="7">ZZ-2019</strain>
        <tissue evidence="7">Adductor muscle</tissue>
    </source>
</reference>
<evidence type="ECO:0000313" key="7">
    <source>
        <dbReference type="EMBL" id="KAK3102237.1"/>
    </source>
</evidence>
<evidence type="ECO:0000256" key="1">
    <source>
        <dbReference type="ARBA" id="ARBA00004370"/>
    </source>
</evidence>
<dbReference type="Gene3D" id="1.20.1070.10">
    <property type="entry name" value="Rhodopsin 7-helix transmembrane proteins"/>
    <property type="match status" value="1"/>
</dbReference>
<dbReference type="EMBL" id="VSWD01000005">
    <property type="protein sequence ID" value="KAK3102237.1"/>
    <property type="molecule type" value="Genomic_DNA"/>
</dbReference>
<sequence length="437" mass="49724">MQSQNDTLTMSEHWQKLKLNVLSLYFLESYAEDEAQMNTSTVNEGWTTNVTSYTTNAEYISYEDIRKINFVFGNVLIPALSLFGTVGNIFCLIVLFHSRMRNASTACLAALSFSDLLFLLHCLLFSVLSFLAFCDKEKGAYYRAIFYPIFGAYGSPATGRITSWLTLLLGVERFIAVKYPIKARVMCNKFSTIVVIVAIYVTTLLLFLPYAMKYRVVYGSTNESGVVKVTASIQRTELGMDNRFFGIYGTIMNILFRFLPVIVLVIVNSVIIYTTRDTWKLRRQMNSSVRGSAAASDQTHFTVMLVTVCIVFIICLVPGAVHSLISHIWKDYNRFGKARNLFQLVSRITFFCETINSSVNFVIYMVMSQKFKRTYKDIFTCNKRILSYGSSLVSHSKDISPLMENKRQWRNSPTNDAKTSLINVGKISKETNVHLRS</sequence>
<evidence type="ECO:0000256" key="3">
    <source>
        <dbReference type="ARBA" id="ARBA00022989"/>
    </source>
</evidence>
<dbReference type="AlphaFoldDB" id="A0AA88YIR2"/>
<feature type="transmembrane region" description="Helical" evidence="5">
    <location>
        <begin position="75"/>
        <end position="96"/>
    </location>
</feature>
<dbReference type="InterPro" id="IPR017452">
    <property type="entry name" value="GPCR_Rhodpsn_7TM"/>
</dbReference>
<dbReference type="GO" id="GO:0008528">
    <property type="term" value="F:G protein-coupled peptide receptor activity"/>
    <property type="evidence" value="ECO:0007669"/>
    <property type="project" value="InterPro"/>
</dbReference>
<feature type="transmembrane region" description="Helical" evidence="5">
    <location>
        <begin position="345"/>
        <end position="366"/>
    </location>
</feature>
<dbReference type="PROSITE" id="PS50262">
    <property type="entry name" value="G_PROTEIN_RECEP_F1_2"/>
    <property type="match status" value="1"/>
</dbReference>
<keyword evidence="4 5" id="KW-0472">Membrane</keyword>
<evidence type="ECO:0000256" key="4">
    <source>
        <dbReference type="ARBA" id="ARBA00023136"/>
    </source>
</evidence>
<evidence type="ECO:0000256" key="2">
    <source>
        <dbReference type="ARBA" id="ARBA00022692"/>
    </source>
</evidence>
<comment type="subcellular location">
    <subcellularLocation>
        <location evidence="1">Membrane</location>
    </subcellularLocation>
</comment>
<name>A0AA88YIR2_PINIB</name>
<feature type="transmembrane region" description="Helical" evidence="5">
    <location>
        <begin position="254"/>
        <end position="275"/>
    </location>
</feature>
<proteinExistence type="predicted"/>
<keyword evidence="2 5" id="KW-0812">Transmembrane</keyword>
<accession>A0AA88YIR2</accession>
<keyword evidence="3 5" id="KW-1133">Transmembrane helix</keyword>
<feature type="transmembrane region" description="Helical" evidence="5">
    <location>
        <begin position="108"/>
        <end position="133"/>
    </location>
</feature>